<dbReference type="EMBL" id="CP046956">
    <property type="protein sequence ID" value="QTM98658.1"/>
    <property type="molecule type" value="Genomic_DNA"/>
</dbReference>
<dbReference type="InterPro" id="IPR019673">
    <property type="entry name" value="Spore_germination_GerPC"/>
</dbReference>
<organism evidence="2 3">
    <name type="scientific">Sediminibacillus dalangtanensis</name>
    <dbReference type="NCBI Taxonomy" id="2729421"/>
    <lineage>
        <taxon>Bacteria</taxon>
        <taxon>Bacillati</taxon>
        <taxon>Bacillota</taxon>
        <taxon>Bacilli</taxon>
        <taxon>Bacillales</taxon>
        <taxon>Bacillaceae</taxon>
        <taxon>Sediminibacillus</taxon>
    </lineage>
</organism>
<sequence>MHPQYWQAYFNQLQQYIQNQEQRLRDLEARVADLENNQKTNHTNVERIDYHFDQLKIERLDGTLHIGISPEGLESIEDFAVNQQQPAAIQPYSPPPGQQIVANLDRFVTSEAPMLLEKLSNQYKRALSPKQRDILLQDIKQQLPERAAYYLEHREGDTPDAEFIQDQVWKEINHSLHEFFRKGDFPE</sequence>
<proteinExistence type="predicted"/>
<dbReference type="Proteomes" id="UP000665043">
    <property type="component" value="Chromosome"/>
</dbReference>
<keyword evidence="1" id="KW-0175">Coiled coil</keyword>
<evidence type="ECO:0008006" key="4">
    <source>
        <dbReference type="Google" id="ProtNLM"/>
    </source>
</evidence>
<reference evidence="2 3" key="1">
    <citation type="submission" date="2019-12" db="EMBL/GenBank/DDBJ databases">
        <title>The whole genome sequencing of a strain isolated from a Mars analog, Dalangtan Playa.</title>
        <authorList>
            <person name="Huang T."/>
        </authorList>
    </citation>
    <scope>NUCLEOTIDE SEQUENCE [LARGE SCALE GENOMIC DNA]</scope>
    <source>
        <strain evidence="2 3">DP4-553-S</strain>
    </source>
</reference>
<protein>
    <recommendedName>
        <fullName evidence="4">Spore germination protein PC</fullName>
    </recommendedName>
</protein>
<gene>
    <name evidence="2" type="ORF">ERJ70_04710</name>
</gene>
<evidence type="ECO:0000313" key="2">
    <source>
        <dbReference type="EMBL" id="QTM98658.1"/>
    </source>
</evidence>
<dbReference type="RefSeq" id="WP_209367529.1">
    <property type="nucleotide sequence ID" value="NZ_CP046956.1"/>
</dbReference>
<feature type="coiled-coil region" evidence="1">
    <location>
        <begin position="10"/>
        <end position="44"/>
    </location>
</feature>
<keyword evidence="3" id="KW-1185">Reference proteome</keyword>
<dbReference type="Pfam" id="PF10737">
    <property type="entry name" value="GerPC"/>
    <property type="match status" value="1"/>
</dbReference>
<name>A0ABX7VQ79_9BACI</name>
<evidence type="ECO:0000313" key="3">
    <source>
        <dbReference type="Proteomes" id="UP000665043"/>
    </source>
</evidence>
<accession>A0ABX7VQ79</accession>
<evidence type="ECO:0000256" key="1">
    <source>
        <dbReference type="SAM" id="Coils"/>
    </source>
</evidence>